<accession>A0A8S1X0M9</accession>
<dbReference type="EMBL" id="CAJJDP010000109">
    <property type="protein sequence ID" value="CAD8195696.1"/>
    <property type="molecule type" value="Genomic_DNA"/>
</dbReference>
<comment type="caution">
    <text evidence="2">The sequence shown here is derived from an EMBL/GenBank/DDBJ whole genome shotgun (WGS) entry which is preliminary data.</text>
</comment>
<evidence type="ECO:0000313" key="2">
    <source>
        <dbReference type="EMBL" id="CAD8195694.1"/>
    </source>
</evidence>
<gene>
    <name evidence="2" type="ORF">POCTA_138.1.T1090207</name>
    <name evidence="3" type="ORF">POCTA_138.1.T1090208</name>
</gene>
<feature type="coiled-coil region" evidence="1">
    <location>
        <begin position="43"/>
        <end position="94"/>
    </location>
</feature>
<dbReference type="Proteomes" id="UP000683925">
    <property type="component" value="Unassembled WGS sequence"/>
</dbReference>
<sequence length="150" mass="18170">MIEKEEELHCSLNINFQSLWLLLIQLQKGMRDFMLLMHGKSWIKSATNEFQKMENQKLKYESVENVIMISLKRIEKLQQNLVSLKFEISQQLDQLIRNVDEQKNHIIQTGQQNVAYRFYDELDNLVKEKRQEISMKHRRLQESKYQQDKL</sequence>
<proteinExistence type="predicted"/>
<organism evidence="2 4">
    <name type="scientific">Paramecium octaurelia</name>
    <dbReference type="NCBI Taxonomy" id="43137"/>
    <lineage>
        <taxon>Eukaryota</taxon>
        <taxon>Sar</taxon>
        <taxon>Alveolata</taxon>
        <taxon>Ciliophora</taxon>
        <taxon>Intramacronucleata</taxon>
        <taxon>Oligohymenophorea</taxon>
        <taxon>Peniculida</taxon>
        <taxon>Parameciidae</taxon>
        <taxon>Paramecium</taxon>
    </lineage>
</organism>
<reference evidence="2" key="1">
    <citation type="submission" date="2021-01" db="EMBL/GenBank/DDBJ databases">
        <authorList>
            <consortium name="Genoscope - CEA"/>
            <person name="William W."/>
        </authorList>
    </citation>
    <scope>NUCLEOTIDE SEQUENCE</scope>
</reference>
<keyword evidence="1" id="KW-0175">Coiled coil</keyword>
<protein>
    <submittedName>
        <fullName evidence="2">Uncharacterized protein</fullName>
    </submittedName>
</protein>
<dbReference type="AlphaFoldDB" id="A0A8S1X0M9"/>
<name>A0A8S1X0M9_PAROT</name>
<evidence type="ECO:0000313" key="4">
    <source>
        <dbReference type="Proteomes" id="UP000683925"/>
    </source>
</evidence>
<evidence type="ECO:0000313" key="3">
    <source>
        <dbReference type="EMBL" id="CAD8195696.1"/>
    </source>
</evidence>
<evidence type="ECO:0000256" key="1">
    <source>
        <dbReference type="SAM" id="Coils"/>
    </source>
</evidence>
<dbReference type="EMBL" id="CAJJDP010000109">
    <property type="protein sequence ID" value="CAD8195694.1"/>
    <property type="molecule type" value="Genomic_DNA"/>
</dbReference>
<keyword evidence="4" id="KW-1185">Reference proteome</keyword>